<dbReference type="Proteomes" id="UP001060919">
    <property type="component" value="Chromosome"/>
</dbReference>
<evidence type="ECO:0000256" key="1">
    <source>
        <dbReference type="SAM" id="Phobius"/>
    </source>
</evidence>
<accession>A0A915YHZ5</accession>
<evidence type="ECO:0000313" key="2">
    <source>
        <dbReference type="EMBL" id="BDS13321.1"/>
    </source>
</evidence>
<feature type="transmembrane region" description="Helical" evidence="1">
    <location>
        <begin position="208"/>
        <end position="234"/>
    </location>
</feature>
<feature type="transmembrane region" description="Helical" evidence="1">
    <location>
        <begin position="182"/>
        <end position="201"/>
    </location>
</feature>
<feature type="transmembrane region" description="Helical" evidence="1">
    <location>
        <begin position="125"/>
        <end position="144"/>
    </location>
</feature>
<keyword evidence="1" id="KW-0472">Membrane</keyword>
<feature type="transmembrane region" description="Helical" evidence="1">
    <location>
        <begin position="367"/>
        <end position="385"/>
    </location>
</feature>
<keyword evidence="3" id="KW-1185">Reference proteome</keyword>
<protein>
    <recommendedName>
        <fullName evidence="4">Glycosyltransferase RgtA/B/C/D-like domain-containing protein</fullName>
    </recommendedName>
</protein>
<feature type="transmembrane region" description="Helical" evidence="1">
    <location>
        <begin position="12"/>
        <end position="29"/>
    </location>
</feature>
<keyword evidence="1" id="KW-0812">Transmembrane</keyword>
<dbReference type="EMBL" id="AP026867">
    <property type="protein sequence ID" value="BDS13321.1"/>
    <property type="molecule type" value="Genomic_DNA"/>
</dbReference>
<dbReference type="KEGG" id="aup:AsAng_0040560"/>
<sequence>MKVSFPTKIKNPYSLFTIVLFAVIVLTYRDSLRVYLSPHKVISYDMGGYYVYLPAFFINNTTDFSFIKQHANQSGTAIATSQSGETVVINKYSMGPALLLSPFFALGHLEAYYWQVPRDGFSYTYLFWMITGCIFYSILALFLLRHILLRYYNDIPVATTLLLLGIGSNLLFYTVYEFLMSHAYSFFLFSLALFLAIRWLDQPQLSRLLALSFVAGLIAMTRLPNMIFFLVLVFWQVNSKESLIKRLLLLKKHWLSLTLGFIVFLIPFVPQIIYWHTLTGYYFVNAYGSSGEHFYFSDPKIIEVLIGYRKGWLVYTPAIIFGFLGLVTLFKQSKDLFWCLFIYLLINIYVISSWHSWWYGGSFGMRALVESSVVISIPMTAFIQYAAQNNVISHLLSILIAAFISLNMFQSYQYHHGIIHWSQMTKQSYWTVFGVAHPAHPYLIERRNKYLLKKKVR</sequence>
<feature type="transmembrane region" description="Helical" evidence="1">
    <location>
        <begin position="312"/>
        <end position="330"/>
    </location>
</feature>
<feature type="transmembrane region" description="Helical" evidence="1">
    <location>
        <begin position="156"/>
        <end position="176"/>
    </location>
</feature>
<gene>
    <name evidence="2" type="ORF">AsAng_0040560</name>
</gene>
<organism evidence="2 3">
    <name type="scientific">Aureispira anguillae</name>
    <dbReference type="NCBI Taxonomy" id="2864201"/>
    <lineage>
        <taxon>Bacteria</taxon>
        <taxon>Pseudomonadati</taxon>
        <taxon>Bacteroidota</taxon>
        <taxon>Saprospiria</taxon>
        <taxon>Saprospirales</taxon>
        <taxon>Saprospiraceae</taxon>
        <taxon>Aureispira</taxon>
    </lineage>
</organism>
<evidence type="ECO:0008006" key="4">
    <source>
        <dbReference type="Google" id="ProtNLM"/>
    </source>
</evidence>
<dbReference type="RefSeq" id="WP_264788603.1">
    <property type="nucleotide sequence ID" value="NZ_AP026867.1"/>
</dbReference>
<name>A0A915YHZ5_9BACT</name>
<dbReference type="AlphaFoldDB" id="A0A915YHZ5"/>
<proteinExistence type="predicted"/>
<evidence type="ECO:0000313" key="3">
    <source>
        <dbReference type="Proteomes" id="UP001060919"/>
    </source>
</evidence>
<feature type="transmembrane region" description="Helical" evidence="1">
    <location>
        <begin position="336"/>
        <end position="355"/>
    </location>
</feature>
<reference evidence="2" key="1">
    <citation type="submission" date="2022-09" db="EMBL/GenBank/DDBJ databases">
        <title>Aureispira anguillicida sp. nov., isolated from Leptocephalus of Japanese eel Anguilla japonica.</title>
        <authorList>
            <person name="Yuasa K."/>
            <person name="Mekata T."/>
            <person name="Ikunari K."/>
        </authorList>
    </citation>
    <scope>NUCLEOTIDE SEQUENCE</scope>
    <source>
        <strain evidence="2">EL160426</strain>
    </source>
</reference>
<keyword evidence="1" id="KW-1133">Transmembrane helix</keyword>
<feature type="transmembrane region" description="Helical" evidence="1">
    <location>
        <begin position="391"/>
        <end position="409"/>
    </location>
</feature>
<feature type="transmembrane region" description="Helical" evidence="1">
    <location>
        <begin position="254"/>
        <end position="275"/>
    </location>
</feature>